<dbReference type="AlphaFoldDB" id="W4GFJ7"/>
<protein>
    <submittedName>
        <fullName evidence="2">Uncharacterized protein</fullName>
    </submittedName>
</protein>
<gene>
    <name evidence="2" type="ORF">H257_07982</name>
</gene>
<keyword evidence="1" id="KW-1133">Transmembrane helix</keyword>
<feature type="transmembrane region" description="Helical" evidence="1">
    <location>
        <begin position="12"/>
        <end position="33"/>
    </location>
</feature>
<keyword evidence="1" id="KW-0812">Transmembrane</keyword>
<accession>W4GFJ7</accession>
<dbReference type="RefSeq" id="XP_009832026.1">
    <property type="nucleotide sequence ID" value="XM_009833724.1"/>
</dbReference>
<reference evidence="2" key="1">
    <citation type="submission" date="2013-12" db="EMBL/GenBank/DDBJ databases">
        <title>The Genome Sequence of Aphanomyces astaci APO3.</title>
        <authorList>
            <consortium name="The Broad Institute Genomics Platform"/>
            <person name="Russ C."/>
            <person name="Tyler B."/>
            <person name="van West P."/>
            <person name="Dieguez-Uribeondo J."/>
            <person name="Young S.K."/>
            <person name="Zeng Q."/>
            <person name="Gargeya S."/>
            <person name="Fitzgerald M."/>
            <person name="Abouelleil A."/>
            <person name="Alvarado L."/>
            <person name="Chapman S.B."/>
            <person name="Gainer-Dewar J."/>
            <person name="Goldberg J."/>
            <person name="Griggs A."/>
            <person name="Gujja S."/>
            <person name="Hansen M."/>
            <person name="Howarth C."/>
            <person name="Imamovic A."/>
            <person name="Ireland A."/>
            <person name="Larimer J."/>
            <person name="McCowan C."/>
            <person name="Murphy C."/>
            <person name="Pearson M."/>
            <person name="Poon T.W."/>
            <person name="Priest M."/>
            <person name="Roberts A."/>
            <person name="Saif S."/>
            <person name="Shea T."/>
            <person name="Sykes S."/>
            <person name="Wortman J."/>
            <person name="Nusbaum C."/>
            <person name="Birren B."/>
        </authorList>
    </citation>
    <scope>NUCLEOTIDE SEQUENCE [LARGE SCALE GENOMIC DNA]</scope>
    <source>
        <strain evidence="2">APO3</strain>
    </source>
</reference>
<name>W4GFJ7_APHAT</name>
<evidence type="ECO:0000256" key="1">
    <source>
        <dbReference type="SAM" id="Phobius"/>
    </source>
</evidence>
<dbReference type="GeneID" id="20809978"/>
<proteinExistence type="predicted"/>
<dbReference type="VEuPathDB" id="FungiDB:H257_07982"/>
<evidence type="ECO:0000313" key="2">
    <source>
        <dbReference type="EMBL" id="ETV78445.1"/>
    </source>
</evidence>
<keyword evidence="1" id="KW-0472">Membrane</keyword>
<sequence>MGEEVAHGVGKCVAPVMILLVGVVILGMCIPWQRRMALLRVLLFAPFRRRVLRLVRRIQVPTERHSFLVKLFWLRGVHQHLVIMIFGILEEVDVFQLGRWWRRERR</sequence>
<dbReference type="EMBL" id="KI913130">
    <property type="protein sequence ID" value="ETV78445.1"/>
    <property type="molecule type" value="Genomic_DNA"/>
</dbReference>
<organism evidence="2">
    <name type="scientific">Aphanomyces astaci</name>
    <name type="common">Crayfish plague agent</name>
    <dbReference type="NCBI Taxonomy" id="112090"/>
    <lineage>
        <taxon>Eukaryota</taxon>
        <taxon>Sar</taxon>
        <taxon>Stramenopiles</taxon>
        <taxon>Oomycota</taxon>
        <taxon>Saprolegniomycetes</taxon>
        <taxon>Saprolegniales</taxon>
        <taxon>Verrucalvaceae</taxon>
        <taxon>Aphanomyces</taxon>
    </lineage>
</organism>